<reference evidence="3 4" key="4">
    <citation type="journal article" date="2011" name="BMC Genomics">
        <title>Genome-wide protein localization prediction strategies for gram negative bacteria.</title>
        <authorList>
            <person name="Romine M.F."/>
        </authorList>
    </citation>
    <scope>NUCLEOTIDE SEQUENCE [LARGE SCALE GENOMIC DNA]</scope>
    <source>
        <strain evidence="4">ATCC 700550 / JCM 31522 / CIP 106686 / LMG 19005 / NCIMB 14063 / MR-1</strain>
    </source>
</reference>
<protein>
    <submittedName>
        <fullName evidence="3">Lambda phage terminase A</fullName>
    </submittedName>
</protein>
<reference evidence="3 4" key="3">
    <citation type="journal article" date="2008" name="Appl. Environ. Microbiol.">
        <title>Identification of mobile elements and pseudogenes in the Shewanella oneidensis MR-1 genome.</title>
        <authorList>
            <person name="Romine M.F."/>
            <person name="Carlson T.S."/>
            <person name="Norbeck A.D."/>
            <person name="McCue L.A."/>
            <person name="Lipton M.S."/>
        </authorList>
    </citation>
    <scope>NUCLEOTIDE SEQUENCE [LARGE SCALE GENOMIC DNA]</scope>
    <source>
        <strain evidence="4">ATCC 700550 / JCM 31522 / CIP 106686 / LMG 19005 / NCIMB 14063 / MR-1</strain>
    </source>
</reference>
<gene>
    <name evidence="3" type="primary">A</name>
    <name evidence="3" type="ordered locus">SO_2968</name>
</gene>
<dbReference type="STRING" id="211586.SO_2968"/>
<dbReference type="HOGENOM" id="CLU_107958_2_1_6"/>
<dbReference type="PANTHER" id="PTHR41287">
    <property type="match status" value="1"/>
</dbReference>
<keyword evidence="4" id="KW-1185">Reference proteome</keyword>
<dbReference type="GO" id="GO:0004519">
    <property type="term" value="F:endonuclease activity"/>
    <property type="evidence" value="ECO:0007669"/>
    <property type="project" value="InterPro"/>
</dbReference>
<dbReference type="eggNOG" id="COG3747">
    <property type="taxonomic scope" value="Bacteria"/>
</dbReference>
<sequence>MAVGRKTTPTALKLVTGNPGKRPLNKKEPKLEAGIPRMPAYLSPRAKAAWKKLTKLLKDMGVLTLADGMALERLCDVYSEILDLRDEIKQNGRTYQSIKIIGENIDEETKEFTQVEQMLMKANPAVQMLADADRRFKAYLVEFGLTPSARSKVQVTDGDKKKTTSTSSSADIEDRVTRWAKQVASGEFLAGPDIRNACKRHLKDLETGHERGLTWDLAAANRAISFFPKVLRLSGGDHEGKPFNLLDWQAFIVGSLFGWKDADGTRRFRMCYVESGKGSGKSPLAAGIGLYGLVADGEASAEIYAAATKKDQAMVLFRDAVSMVNQSPQLSSRLKKSGTGQSVWNLAYLAKNSFFRPISSDNGQSGPRPHMALIDEVHEHKNNNVVEMMRAGTKGRKQALIFMITNSGHDRTSVCYSYHEYGKAICAGTKEDDSFFAFICSLDEGDDPINDESCWQKANPSLGHTFTHKYLREQVTQAKGMPAKESIVRRLNFCQWVDSASPWLSADTWMDCEDDFDISELYGEECYGGLDLSGTRDLTALALYFPRVKTLLVDLWTPKDTLLDRERTDNVPYSAWLRQGFIHAPPGHAVDYSFVAERIAELSALFEIKSIGFDQYRIHYLEPELAEANVFIPLVKHGQGYYKASESNLWMPRSIELFEKLITSKEIRIKTNPCLRWNAASAVLEADAKDNRIFTKKKSTGRIDGVVAAAMAVGTALESDGVDDTEDWLAAIKDPIY</sequence>
<dbReference type="Pfam" id="PF05119">
    <property type="entry name" value="Terminase_4"/>
    <property type="match status" value="1"/>
</dbReference>
<dbReference type="PhylomeDB" id="Q8ED03"/>
<dbReference type="eggNOG" id="COG4626">
    <property type="taxonomic scope" value="Bacteria"/>
</dbReference>
<feature type="domain" description="Terminase large subunit-like endonuclease" evidence="2">
    <location>
        <begin position="431"/>
        <end position="719"/>
    </location>
</feature>
<evidence type="ECO:0000259" key="1">
    <source>
        <dbReference type="Pfam" id="PF03354"/>
    </source>
</evidence>
<dbReference type="InterPro" id="IPR046461">
    <property type="entry name" value="TerL_ATPase"/>
</dbReference>
<dbReference type="InterPro" id="IPR046462">
    <property type="entry name" value="TerL_nuclease"/>
</dbReference>
<reference evidence="3 4" key="1">
    <citation type="journal article" date="2002" name="Nat. Biotechnol.">
        <title>Genome sequence of the dissimilatory metal ion-reducing bacterium Shewanella oneidensis.</title>
        <authorList>
            <person name="Heidelberg J.F."/>
            <person name="Paulsen I.T."/>
            <person name="Nelson K.E."/>
            <person name="Gaidos E.J."/>
            <person name="Nelson W.C."/>
            <person name="Read T.D."/>
            <person name="Eisen J.A."/>
            <person name="Seshadri R."/>
            <person name="Ward N."/>
            <person name="Methe B."/>
            <person name="Clayton R.A."/>
            <person name="Meyer T."/>
            <person name="Tsapin A."/>
            <person name="Scott J."/>
            <person name="Beanan M."/>
            <person name="Brinkac L."/>
            <person name="Daugherty S."/>
            <person name="DeBoy R.T."/>
            <person name="Dodson R.J."/>
            <person name="Durkin A.S."/>
            <person name="Haft D.H."/>
            <person name="Kolonay J.F."/>
            <person name="Madupu R."/>
            <person name="Peterson J.D."/>
            <person name="Umayam L.A."/>
            <person name="White O."/>
            <person name="Wolf A.M."/>
            <person name="Vamathevan J."/>
            <person name="Weidman J."/>
            <person name="Impraim M."/>
            <person name="Lee K."/>
            <person name="Berry K."/>
            <person name="Lee C."/>
            <person name="Mueller J."/>
            <person name="Khouri H."/>
            <person name="Gill J."/>
            <person name="Utterback T.R."/>
            <person name="McDonald L.A."/>
            <person name="Feldblyum T.V."/>
            <person name="Smith H.O."/>
            <person name="Venter J.C."/>
            <person name="Nealson K.H."/>
            <person name="Fraser C.M."/>
        </authorList>
    </citation>
    <scope>NUCLEOTIDE SEQUENCE [LARGE SCALE GENOMIC DNA]</scope>
    <source>
        <strain evidence="4">ATCC 700550 / JCM 31522 / CIP 106686 / LMG 19005 / NCIMB 14063 / MR-1</strain>
    </source>
</reference>
<name>Q8ED03_SHEON</name>
<organism evidence="3 4">
    <name type="scientific">Shewanella oneidensis (strain ATCC 700550 / JCM 31522 / CIP 106686 / LMG 19005 / NCIMB 14063 / MR-1)</name>
    <dbReference type="NCBI Taxonomy" id="211586"/>
    <lineage>
        <taxon>Bacteria</taxon>
        <taxon>Pseudomonadati</taxon>
        <taxon>Pseudomonadota</taxon>
        <taxon>Gammaproteobacteria</taxon>
        <taxon>Alteromonadales</taxon>
        <taxon>Shewanellaceae</taxon>
        <taxon>Shewanella</taxon>
    </lineage>
</organism>
<evidence type="ECO:0000313" key="4">
    <source>
        <dbReference type="Proteomes" id="UP000008186"/>
    </source>
</evidence>
<dbReference type="OrthoDB" id="9760250at2"/>
<dbReference type="InterPro" id="IPR027417">
    <property type="entry name" value="P-loop_NTPase"/>
</dbReference>
<evidence type="ECO:0000313" key="3">
    <source>
        <dbReference type="EMBL" id="AAN55981.2"/>
    </source>
</evidence>
<dbReference type="PATRIC" id="fig|211586.12.peg.2865"/>
<dbReference type="PaxDb" id="211586-SO_2968"/>
<dbReference type="Pfam" id="PF03354">
    <property type="entry name" value="TerL_ATPase"/>
    <property type="match status" value="1"/>
</dbReference>
<reference evidence="3 4" key="2">
    <citation type="journal article" date="2005" name="Proteomics">
        <title>Global detection and characterization of hypothetical proteins in Shewanella oneidensis MR-1 using LC-MS based proteomics.</title>
        <authorList>
            <person name="Elias D.A."/>
            <person name="Monroe M.E."/>
            <person name="Marshall M.J."/>
            <person name="Romine M.F."/>
            <person name="Belieav A.S."/>
            <person name="Fredrickson J.K."/>
            <person name="Anderson G.A."/>
            <person name="Smith R.D."/>
            <person name="Lipton M.S."/>
        </authorList>
    </citation>
    <scope>NUCLEOTIDE SEQUENCE [LARGE SCALE GENOMIC DNA]</scope>
    <source>
        <strain evidence="4">ATCC 700550 / JCM 31522 / CIP 106686 / LMG 19005 / NCIMB 14063 / MR-1</strain>
    </source>
</reference>
<dbReference type="BioCyc" id="SONE211586:G1GMP-2741-MONOMER"/>
<dbReference type="PANTHER" id="PTHR41287:SF1">
    <property type="entry name" value="PROTEIN YMFN"/>
    <property type="match status" value="1"/>
</dbReference>
<evidence type="ECO:0000259" key="2">
    <source>
        <dbReference type="Pfam" id="PF20441"/>
    </source>
</evidence>
<dbReference type="Proteomes" id="UP000008186">
    <property type="component" value="Chromosome"/>
</dbReference>
<dbReference type="EMBL" id="AE014299">
    <property type="protein sequence ID" value="AAN55981.2"/>
    <property type="molecule type" value="Genomic_DNA"/>
</dbReference>
<dbReference type="AlphaFoldDB" id="Q8ED03"/>
<dbReference type="Gene3D" id="3.40.50.300">
    <property type="entry name" value="P-loop containing nucleotide triphosphate hydrolases"/>
    <property type="match status" value="1"/>
</dbReference>
<dbReference type="NCBIfam" id="TIGR01558">
    <property type="entry name" value="sm_term_P27"/>
    <property type="match status" value="1"/>
</dbReference>
<dbReference type="Pfam" id="PF20441">
    <property type="entry name" value="TerL_nuclease"/>
    <property type="match status" value="1"/>
</dbReference>
<dbReference type="KEGG" id="son:SO_2968"/>
<dbReference type="InterPro" id="IPR005021">
    <property type="entry name" value="Terminase_largesu-like"/>
</dbReference>
<accession>Q8ED03</accession>
<dbReference type="InterPro" id="IPR006448">
    <property type="entry name" value="Phage_term_ssu_P27"/>
</dbReference>
<feature type="domain" description="Terminase large subunit-like ATPase" evidence="1">
    <location>
        <begin position="247"/>
        <end position="423"/>
    </location>
</feature>
<proteinExistence type="predicted"/>